<dbReference type="InterPro" id="IPR004089">
    <property type="entry name" value="MCPsignal_dom"/>
</dbReference>
<dbReference type="GO" id="GO:0006935">
    <property type="term" value="P:chemotaxis"/>
    <property type="evidence" value="ECO:0007669"/>
    <property type="project" value="UniProtKB-ARBA"/>
</dbReference>
<feature type="coiled-coil region" evidence="5">
    <location>
        <begin position="409"/>
        <end position="467"/>
    </location>
</feature>
<dbReference type="Proteomes" id="UP000192906">
    <property type="component" value="Unassembled WGS sequence"/>
</dbReference>
<dbReference type="GO" id="GO:0007165">
    <property type="term" value="P:signal transduction"/>
    <property type="evidence" value="ECO:0007669"/>
    <property type="project" value="UniProtKB-KW"/>
</dbReference>
<feature type="domain" description="Methyl-accepting transducer" evidence="7">
    <location>
        <begin position="479"/>
        <end position="715"/>
    </location>
</feature>
<comment type="similarity">
    <text evidence="3">Belongs to the methyl-accepting chemotaxis (MCP) protein family.</text>
</comment>
<dbReference type="CDD" id="cd11386">
    <property type="entry name" value="MCP_signal"/>
    <property type="match status" value="1"/>
</dbReference>
<name>A0A1X7CEG8_9BACT</name>
<dbReference type="PROSITE" id="PS50111">
    <property type="entry name" value="CHEMOTAXIS_TRANSDUC_2"/>
    <property type="match status" value="1"/>
</dbReference>
<gene>
    <name evidence="9" type="ORF">SAMN06295933_0776</name>
</gene>
<dbReference type="Gene3D" id="1.10.287.950">
    <property type="entry name" value="Methyl-accepting chemotaxis protein"/>
    <property type="match status" value="1"/>
</dbReference>
<dbReference type="PROSITE" id="PS50885">
    <property type="entry name" value="HAMP"/>
    <property type="match status" value="1"/>
</dbReference>
<dbReference type="AlphaFoldDB" id="A0A1X7CEG8"/>
<keyword evidence="6" id="KW-0812">Transmembrane</keyword>
<evidence type="ECO:0000259" key="8">
    <source>
        <dbReference type="PROSITE" id="PS50885"/>
    </source>
</evidence>
<keyword evidence="6" id="KW-1133">Transmembrane helix</keyword>
<accession>A0A1X7CEG8</accession>
<evidence type="ECO:0000256" key="3">
    <source>
        <dbReference type="ARBA" id="ARBA00029447"/>
    </source>
</evidence>
<dbReference type="PANTHER" id="PTHR32089:SF112">
    <property type="entry name" value="LYSOZYME-LIKE PROTEIN-RELATED"/>
    <property type="match status" value="1"/>
</dbReference>
<dbReference type="Pfam" id="PF00015">
    <property type="entry name" value="MCPsignal"/>
    <property type="match status" value="1"/>
</dbReference>
<dbReference type="OrthoDB" id="9814362at2"/>
<evidence type="ECO:0000313" key="10">
    <source>
        <dbReference type="Proteomes" id="UP000192906"/>
    </source>
</evidence>
<dbReference type="CDD" id="cd12913">
    <property type="entry name" value="PDC1_MCP_like"/>
    <property type="match status" value="1"/>
</dbReference>
<keyword evidence="10" id="KW-1185">Reference proteome</keyword>
<dbReference type="STRING" id="1519643.SAMN06295933_0776"/>
<dbReference type="Pfam" id="PF22673">
    <property type="entry name" value="MCP-like_PDC_1"/>
    <property type="match status" value="1"/>
</dbReference>
<dbReference type="CDD" id="cd06225">
    <property type="entry name" value="HAMP"/>
    <property type="match status" value="1"/>
</dbReference>
<comment type="subcellular location">
    <subcellularLocation>
        <location evidence="1">Membrane</location>
    </subcellularLocation>
</comment>
<keyword evidence="6" id="KW-0472">Membrane</keyword>
<sequence length="751" mass="80837">MNFKSIKTKIILMAACCLAVSVAALISIQIINQNKTQTFVTSEVDKLIEAATKVSLMGIARSEAGVIRAKLEVNINTARTIASTFKTLQSNPEIKNNINLRNTFNDILLTVLKDNDDFLGTYSAWEPNALDGADATYAGKTADGYDSSGRFVPYWNRDKNGKIDHQALVGYEDSSRYSNGIRKGGWYLSPKESGRENILDPFPYIVQGKQEWLTSMSVPIAVNGKFLGIGGSDLRLAFVQNLCENVAKTIYDGKATLKVISHLGIIVADSSNPENVGKPIDQTDSKNSDEVKDLTAKGKAYINLGKSNGLVQVMAPMPLAKTGTPWSVLIEVDRSVVFADSINLNKEMEANASDSQATALLTGGGIVVLACFVLWFLAGNIVAPIKKSVTYAESVAGGDFEQTLDINQIDEIGVLAEALKKMVENLEHKILEAEEKSKAAEQEAIRANKAVAEANKAKEQAARAERDGKLQAASELEEVVSIVTSASEQLSAQIQQSNRSTEEQSFQISETATSMEEMNATVLEVAKNASNSADTANLTKEKAQTGSKIVSQVLTSMEEVQTLALQLKEDVATLGKNAENIGQVMEVISDIADQTNLLALNAAIEAARAGEAGRGFAVVADEVRKLAEKTMTATQEVGKAISDIQNGTRTNITHVETAVTKINETTKLSGESGEALNAIVSYVEETSQQVYSIATASEEQSAASDEINRSLTQIAEISSETTRAMEESAKAVEEMAKQAQVLQNLIIHMKS</sequence>
<dbReference type="InterPro" id="IPR003660">
    <property type="entry name" value="HAMP_dom"/>
</dbReference>
<keyword evidence="5" id="KW-0175">Coiled coil</keyword>
<evidence type="ECO:0000256" key="2">
    <source>
        <dbReference type="ARBA" id="ARBA00023224"/>
    </source>
</evidence>
<evidence type="ECO:0000256" key="4">
    <source>
        <dbReference type="PROSITE-ProRule" id="PRU00284"/>
    </source>
</evidence>
<dbReference type="Pfam" id="PF00672">
    <property type="entry name" value="HAMP"/>
    <property type="match status" value="1"/>
</dbReference>
<organism evidence="9 10">
    <name type="scientific">Desulfovibrio gilichinskyi</name>
    <dbReference type="NCBI Taxonomy" id="1519643"/>
    <lineage>
        <taxon>Bacteria</taxon>
        <taxon>Pseudomonadati</taxon>
        <taxon>Thermodesulfobacteriota</taxon>
        <taxon>Desulfovibrionia</taxon>
        <taxon>Desulfovibrionales</taxon>
        <taxon>Desulfovibrionaceae</taxon>
        <taxon>Desulfovibrio</taxon>
    </lineage>
</organism>
<evidence type="ECO:0000259" key="7">
    <source>
        <dbReference type="PROSITE" id="PS50111"/>
    </source>
</evidence>
<proteinExistence type="inferred from homology"/>
<evidence type="ECO:0000313" key="9">
    <source>
        <dbReference type="EMBL" id="SME95252.1"/>
    </source>
</evidence>
<feature type="transmembrane region" description="Helical" evidence="6">
    <location>
        <begin position="357"/>
        <end position="378"/>
    </location>
</feature>
<reference evidence="10" key="1">
    <citation type="submission" date="2017-04" db="EMBL/GenBank/DDBJ databases">
        <authorList>
            <person name="Varghese N."/>
            <person name="Submissions S."/>
        </authorList>
    </citation>
    <scope>NUCLEOTIDE SEQUENCE [LARGE SCALE GENOMIC DNA]</scope>
    <source>
        <strain evidence="10">K3S</strain>
    </source>
</reference>
<dbReference type="EMBL" id="FWZU01000001">
    <property type="protein sequence ID" value="SME95252.1"/>
    <property type="molecule type" value="Genomic_DNA"/>
</dbReference>
<dbReference type="Gene3D" id="3.30.450.20">
    <property type="entry name" value="PAS domain"/>
    <property type="match status" value="2"/>
</dbReference>
<dbReference type="SMART" id="SM00304">
    <property type="entry name" value="HAMP"/>
    <property type="match status" value="1"/>
</dbReference>
<keyword evidence="2 4" id="KW-0807">Transducer</keyword>
<dbReference type="SMART" id="SM00283">
    <property type="entry name" value="MA"/>
    <property type="match status" value="1"/>
</dbReference>
<dbReference type="GO" id="GO:0016020">
    <property type="term" value="C:membrane"/>
    <property type="evidence" value="ECO:0007669"/>
    <property type="project" value="UniProtKB-SubCell"/>
</dbReference>
<dbReference type="RefSeq" id="WP_085098531.1">
    <property type="nucleotide sequence ID" value="NZ_FWZU01000001.1"/>
</dbReference>
<evidence type="ECO:0000256" key="1">
    <source>
        <dbReference type="ARBA" id="ARBA00004370"/>
    </source>
</evidence>
<dbReference type="Gene3D" id="6.10.340.10">
    <property type="match status" value="1"/>
</dbReference>
<evidence type="ECO:0000256" key="5">
    <source>
        <dbReference type="SAM" id="Coils"/>
    </source>
</evidence>
<protein>
    <submittedName>
        <fullName evidence="9">Methyl-accepting chemotaxis protein</fullName>
    </submittedName>
</protein>
<dbReference type="PANTHER" id="PTHR32089">
    <property type="entry name" value="METHYL-ACCEPTING CHEMOTAXIS PROTEIN MCPB"/>
    <property type="match status" value="1"/>
</dbReference>
<evidence type="ECO:0000256" key="6">
    <source>
        <dbReference type="SAM" id="Phobius"/>
    </source>
</evidence>
<dbReference type="FunFam" id="1.10.287.950:FF:000001">
    <property type="entry name" value="Methyl-accepting chemotaxis sensory transducer"/>
    <property type="match status" value="1"/>
</dbReference>
<dbReference type="SUPFAM" id="SSF58104">
    <property type="entry name" value="Methyl-accepting chemotaxis protein (MCP) signaling domain"/>
    <property type="match status" value="1"/>
</dbReference>
<feature type="domain" description="HAMP" evidence="8">
    <location>
        <begin position="379"/>
        <end position="431"/>
    </location>
</feature>